<dbReference type="Pfam" id="PF01678">
    <property type="entry name" value="DAP_epimerase"/>
    <property type="match status" value="2"/>
</dbReference>
<feature type="active site" description="Proton donor" evidence="8">
    <location>
        <position position="74"/>
    </location>
</feature>
<dbReference type="EMBL" id="RXOL01000008">
    <property type="protein sequence ID" value="RVQ65323.1"/>
    <property type="molecule type" value="Genomic_DNA"/>
</dbReference>
<feature type="binding site" evidence="8">
    <location>
        <position position="190"/>
    </location>
    <ligand>
        <name>substrate</name>
    </ligand>
</feature>
<evidence type="ECO:0000256" key="8">
    <source>
        <dbReference type="HAMAP-Rule" id="MF_00197"/>
    </source>
</evidence>
<evidence type="ECO:0000256" key="6">
    <source>
        <dbReference type="ARBA" id="ARBA00023235"/>
    </source>
</evidence>
<dbReference type="AlphaFoldDB" id="A0A437GWM7"/>
<sequence>MRIAFTKMHGLGNDFVVLDARAQPLPPLTGDVVAALADRHTGIGCDQLVLIEPSEVADWRMRIFNSDGSEVEACGNATRAVGLLIGGEVTLETLGGTIVARPDENGVAVDMGVPRFGWDQIPLAYGMDTLDLPVGWPLDSAACEAVLEHPVAVNVGNPHAVFFVNDAYAVPLAEIGPVIENDQIFPERVNVNVATVTARDAITLRVWERGAGITQACGTGACATAVAAMRRGLVDREVTVTLPGGALTIVWEPDVDGAPGHITMTGPASVSFTGSFDWGDYA</sequence>
<keyword evidence="5 8" id="KW-0457">Lysine biosynthesis</keyword>
<comment type="similarity">
    <text evidence="2 8">Belongs to the diaminopimelate epimerase family.</text>
</comment>
<evidence type="ECO:0000256" key="3">
    <source>
        <dbReference type="ARBA" id="ARBA00013080"/>
    </source>
</evidence>
<comment type="catalytic activity">
    <reaction evidence="7 8">
        <text>(2S,6S)-2,6-diaminopimelate = meso-2,6-diaminopimelate</text>
        <dbReference type="Rhea" id="RHEA:15393"/>
        <dbReference type="ChEBI" id="CHEBI:57609"/>
        <dbReference type="ChEBI" id="CHEBI:57791"/>
        <dbReference type="EC" id="5.1.1.7"/>
    </reaction>
</comment>
<accession>A0A437GWM7</accession>
<protein>
    <recommendedName>
        <fullName evidence="3 8">Diaminopimelate epimerase</fullName>
        <shortName evidence="8">DAP epimerase</shortName>
        <ecNumber evidence="3 8">5.1.1.7</ecNumber>
    </recommendedName>
    <alternativeName>
        <fullName evidence="8">PLP-independent amino acid racemase</fullName>
    </alternativeName>
</protein>
<keyword evidence="8" id="KW-0963">Cytoplasm</keyword>
<dbReference type="OrthoDB" id="9805408at2"/>
<evidence type="ECO:0000256" key="5">
    <source>
        <dbReference type="ARBA" id="ARBA00023154"/>
    </source>
</evidence>
<gene>
    <name evidence="8" type="primary">dapF</name>
    <name evidence="10" type="ORF">EKN06_13900</name>
</gene>
<name>A0A437GWM7_9SPHN</name>
<proteinExistence type="inferred from homology"/>
<feature type="binding site" evidence="8">
    <location>
        <position position="13"/>
    </location>
    <ligand>
        <name>substrate</name>
    </ligand>
</feature>
<feature type="active site" evidence="9">
    <location>
        <position position="74"/>
    </location>
</feature>
<evidence type="ECO:0000256" key="7">
    <source>
        <dbReference type="ARBA" id="ARBA00051712"/>
    </source>
</evidence>
<dbReference type="InterPro" id="IPR001653">
    <property type="entry name" value="DAP_epimerase_DapF"/>
</dbReference>
<feature type="site" description="Could be important to modulate the pK values of the two catalytic cysteine residues" evidence="8">
    <location>
        <position position="159"/>
    </location>
</feature>
<dbReference type="GO" id="GO:0008837">
    <property type="term" value="F:diaminopimelate epimerase activity"/>
    <property type="evidence" value="ECO:0007669"/>
    <property type="project" value="UniProtKB-UniRule"/>
</dbReference>
<keyword evidence="11" id="KW-1185">Reference proteome</keyword>
<dbReference type="EC" id="5.1.1.7" evidence="3 8"/>
<feature type="binding site" evidence="8">
    <location>
        <begin position="218"/>
        <end position="219"/>
    </location>
    <ligand>
        <name>substrate</name>
    </ligand>
</feature>
<comment type="subunit">
    <text evidence="8">Homodimer.</text>
</comment>
<dbReference type="RefSeq" id="WP_127613524.1">
    <property type="nucleotide sequence ID" value="NZ_RXOL01000008.1"/>
</dbReference>
<comment type="pathway">
    <text evidence="1 8">Amino-acid biosynthesis; L-lysine biosynthesis via DAP pathway; DL-2,6-diaminopimelate from LL-2,6-diaminopimelate: step 1/1.</text>
</comment>
<dbReference type="PANTHER" id="PTHR31689:SF0">
    <property type="entry name" value="DIAMINOPIMELATE EPIMERASE"/>
    <property type="match status" value="1"/>
</dbReference>
<dbReference type="SUPFAM" id="SSF54506">
    <property type="entry name" value="Diaminopimelate epimerase-like"/>
    <property type="match status" value="2"/>
</dbReference>
<dbReference type="Proteomes" id="UP000283003">
    <property type="component" value="Unassembled WGS sequence"/>
</dbReference>
<dbReference type="Gene3D" id="3.10.310.10">
    <property type="entry name" value="Diaminopimelate Epimerase, Chain A, domain 1"/>
    <property type="match status" value="2"/>
</dbReference>
<feature type="binding site" evidence="8">
    <location>
        <position position="65"/>
    </location>
    <ligand>
        <name>substrate</name>
    </ligand>
</feature>
<dbReference type="PANTHER" id="PTHR31689">
    <property type="entry name" value="DIAMINOPIMELATE EPIMERASE, CHLOROPLASTIC"/>
    <property type="match status" value="1"/>
</dbReference>
<reference evidence="10 11" key="1">
    <citation type="submission" date="2018-12" db="EMBL/GenBank/DDBJ databases">
        <title>Croceicoccus ponticola sp. nov., a lipolytic bacterium isolated from seawater.</title>
        <authorList>
            <person name="Yoon J.-H."/>
        </authorList>
    </citation>
    <scope>NUCLEOTIDE SEQUENCE [LARGE SCALE GENOMIC DNA]</scope>
    <source>
        <strain evidence="10 11">GM-16</strain>
    </source>
</reference>
<evidence type="ECO:0000256" key="9">
    <source>
        <dbReference type="PROSITE-ProRule" id="PRU10125"/>
    </source>
</evidence>
<evidence type="ECO:0000313" key="11">
    <source>
        <dbReference type="Proteomes" id="UP000283003"/>
    </source>
</evidence>
<evidence type="ECO:0000313" key="10">
    <source>
        <dbReference type="EMBL" id="RVQ65323.1"/>
    </source>
</evidence>
<dbReference type="UniPathway" id="UPA00034">
    <property type="reaction ID" value="UER00025"/>
</dbReference>
<feature type="site" description="Could be important to modulate the pK values of the two catalytic cysteine residues" evidence="8">
    <location>
        <position position="208"/>
    </location>
</feature>
<evidence type="ECO:0000256" key="1">
    <source>
        <dbReference type="ARBA" id="ARBA00005196"/>
    </source>
</evidence>
<comment type="subcellular location">
    <subcellularLocation>
        <location evidence="8">Cytoplasm</location>
    </subcellularLocation>
</comment>
<dbReference type="GO" id="GO:0005829">
    <property type="term" value="C:cytosol"/>
    <property type="evidence" value="ECO:0007669"/>
    <property type="project" value="TreeGrafter"/>
</dbReference>
<feature type="binding site" evidence="8">
    <location>
        <begin position="75"/>
        <end position="76"/>
    </location>
    <ligand>
        <name>substrate</name>
    </ligand>
</feature>
<comment type="caution">
    <text evidence="10">The sequence shown here is derived from an EMBL/GenBank/DDBJ whole genome shotgun (WGS) entry which is preliminary data.</text>
</comment>
<evidence type="ECO:0000256" key="4">
    <source>
        <dbReference type="ARBA" id="ARBA00022605"/>
    </source>
</evidence>
<comment type="function">
    <text evidence="8">Catalyzes the stereoinversion of LL-2,6-diaminopimelate (L,L-DAP) to meso-diaminopimelate (meso-DAP), a precursor of L-lysine and an essential component of the bacterial peptidoglycan.</text>
</comment>
<keyword evidence="6 8" id="KW-0413">Isomerase</keyword>
<dbReference type="GO" id="GO:0009089">
    <property type="term" value="P:lysine biosynthetic process via diaminopimelate"/>
    <property type="evidence" value="ECO:0007669"/>
    <property type="project" value="UniProtKB-UniRule"/>
</dbReference>
<dbReference type="NCBIfam" id="TIGR00652">
    <property type="entry name" value="DapF"/>
    <property type="match status" value="1"/>
</dbReference>
<dbReference type="HAMAP" id="MF_00197">
    <property type="entry name" value="DAP_epimerase"/>
    <property type="match status" value="1"/>
</dbReference>
<feature type="binding site" evidence="8">
    <location>
        <position position="157"/>
    </location>
    <ligand>
        <name>substrate</name>
    </ligand>
</feature>
<feature type="active site" description="Proton acceptor" evidence="8">
    <location>
        <position position="217"/>
    </location>
</feature>
<evidence type="ECO:0000256" key="2">
    <source>
        <dbReference type="ARBA" id="ARBA00010219"/>
    </source>
</evidence>
<feature type="binding site" evidence="8">
    <location>
        <begin position="208"/>
        <end position="209"/>
    </location>
    <ligand>
        <name>substrate</name>
    </ligand>
</feature>
<keyword evidence="4 8" id="KW-0028">Amino-acid biosynthesis</keyword>
<dbReference type="InterPro" id="IPR018510">
    <property type="entry name" value="DAP_epimerase_AS"/>
</dbReference>
<organism evidence="10 11">
    <name type="scientific">Croceicoccus ponticola</name>
    <dbReference type="NCBI Taxonomy" id="2217664"/>
    <lineage>
        <taxon>Bacteria</taxon>
        <taxon>Pseudomonadati</taxon>
        <taxon>Pseudomonadota</taxon>
        <taxon>Alphaproteobacteria</taxon>
        <taxon>Sphingomonadales</taxon>
        <taxon>Erythrobacteraceae</taxon>
        <taxon>Croceicoccus</taxon>
    </lineage>
</organism>
<feature type="binding site" evidence="8">
    <location>
        <position position="47"/>
    </location>
    <ligand>
        <name>substrate</name>
    </ligand>
</feature>
<dbReference type="PROSITE" id="PS01326">
    <property type="entry name" value="DAP_EPIMERASE"/>
    <property type="match status" value="1"/>
</dbReference>